<evidence type="ECO:0000313" key="2">
    <source>
        <dbReference type="Proteomes" id="UP001056120"/>
    </source>
</evidence>
<name>A0ACB9I3W9_9ASTR</name>
<reference evidence="2" key="1">
    <citation type="journal article" date="2022" name="Mol. Ecol. Resour.">
        <title>The genomes of chicory, endive, great burdock and yacon provide insights into Asteraceae palaeo-polyploidization history and plant inulin production.</title>
        <authorList>
            <person name="Fan W."/>
            <person name="Wang S."/>
            <person name="Wang H."/>
            <person name="Wang A."/>
            <person name="Jiang F."/>
            <person name="Liu H."/>
            <person name="Zhao H."/>
            <person name="Xu D."/>
            <person name="Zhang Y."/>
        </authorList>
    </citation>
    <scope>NUCLEOTIDE SEQUENCE [LARGE SCALE GENOMIC DNA]</scope>
    <source>
        <strain evidence="2">cv. Yunnan</strain>
    </source>
</reference>
<keyword evidence="2" id="KW-1185">Reference proteome</keyword>
<dbReference type="Proteomes" id="UP001056120">
    <property type="component" value="Linkage Group LG10"/>
</dbReference>
<accession>A0ACB9I3W9</accession>
<proteinExistence type="predicted"/>
<protein>
    <submittedName>
        <fullName evidence="1">Uncharacterized protein</fullName>
    </submittedName>
</protein>
<reference evidence="1 2" key="2">
    <citation type="journal article" date="2022" name="Mol. Ecol. Resour.">
        <title>The genomes of chicory, endive, great burdock and yacon provide insights into Asteraceae paleo-polyploidization history and plant inulin production.</title>
        <authorList>
            <person name="Fan W."/>
            <person name="Wang S."/>
            <person name="Wang H."/>
            <person name="Wang A."/>
            <person name="Jiang F."/>
            <person name="Liu H."/>
            <person name="Zhao H."/>
            <person name="Xu D."/>
            <person name="Zhang Y."/>
        </authorList>
    </citation>
    <scope>NUCLEOTIDE SEQUENCE [LARGE SCALE GENOMIC DNA]</scope>
    <source>
        <strain evidence="2">cv. Yunnan</strain>
        <tissue evidence="1">Leaves</tissue>
    </source>
</reference>
<sequence length="215" mass="24933">MPGLFDSSLDLDYLHKEVVRSIDLARDGIHAVLVVFSTRTRFSDEEKFVISSLVSLFGSKIYDYMIIVFTGGDELEEDEIRLEKFLSDCPESLKKDNLELLQDVQGLKENCNLTEDEMLVTIEQMREKQLKRIVEMFESMFIEMKLKLEQALEEARAACERAKEKAKGDRKDYEDKTKNMEEELERVQQVADVMSCDSVVTSLNKTVQLQVQKKR</sequence>
<evidence type="ECO:0000313" key="1">
    <source>
        <dbReference type="EMBL" id="KAI3802472.1"/>
    </source>
</evidence>
<dbReference type="EMBL" id="CM042027">
    <property type="protein sequence ID" value="KAI3802472.1"/>
    <property type="molecule type" value="Genomic_DNA"/>
</dbReference>
<comment type="caution">
    <text evidence="1">The sequence shown here is derived from an EMBL/GenBank/DDBJ whole genome shotgun (WGS) entry which is preliminary data.</text>
</comment>
<gene>
    <name evidence="1" type="ORF">L1987_30604</name>
</gene>
<organism evidence="1 2">
    <name type="scientific">Smallanthus sonchifolius</name>
    <dbReference type="NCBI Taxonomy" id="185202"/>
    <lineage>
        <taxon>Eukaryota</taxon>
        <taxon>Viridiplantae</taxon>
        <taxon>Streptophyta</taxon>
        <taxon>Embryophyta</taxon>
        <taxon>Tracheophyta</taxon>
        <taxon>Spermatophyta</taxon>
        <taxon>Magnoliopsida</taxon>
        <taxon>eudicotyledons</taxon>
        <taxon>Gunneridae</taxon>
        <taxon>Pentapetalae</taxon>
        <taxon>asterids</taxon>
        <taxon>campanulids</taxon>
        <taxon>Asterales</taxon>
        <taxon>Asteraceae</taxon>
        <taxon>Asteroideae</taxon>
        <taxon>Heliantheae alliance</taxon>
        <taxon>Millerieae</taxon>
        <taxon>Smallanthus</taxon>
    </lineage>
</organism>